<dbReference type="Gene3D" id="3.40.50.720">
    <property type="entry name" value="NAD(P)-binding Rossmann-like Domain"/>
    <property type="match status" value="1"/>
</dbReference>
<dbReference type="InterPro" id="IPR006115">
    <property type="entry name" value="6PGDH_NADP-bd"/>
</dbReference>
<dbReference type="InterPro" id="IPR002204">
    <property type="entry name" value="3-OH-isobutyrate_DH-rel_CS"/>
</dbReference>
<evidence type="ECO:0000259" key="3">
    <source>
        <dbReference type="Pfam" id="PF03446"/>
    </source>
</evidence>
<sequence length="282" mass="30498">MNEEKIGFIGLGNMGHPMAKNLEKAGFQLSVFNRTAEKAEDFKERSIVRNTVSDVVKNSDVIFTMLTNDAAVKAVYEEVLTQNISGKLFIDMSTISPEATNDISSAVKIKEAGFLDAPVAGSTKPAAEGTLIIMAGGDEKDLQRAEPYLQKLGKQIKHLGENGKGIAAKLSVNYFLSTIYQGLAETILLSDKLGISRKDMLEIINESASGSGATKVKTPLLTDENYDPAFALDLMLKDILLAKDAGANFPLSKTLIETYQSAHNDGFGKDDVIGIIQYLSKK</sequence>
<proteinExistence type="predicted"/>
<reference evidence="6" key="1">
    <citation type="journal article" date="2019" name="Int. J. Syst. Evol. Microbiol.">
        <title>The Global Catalogue of Microorganisms (GCM) 10K type strain sequencing project: providing services to taxonomists for standard genome sequencing and annotation.</title>
        <authorList>
            <consortium name="The Broad Institute Genomics Platform"/>
            <consortium name="The Broad Institute Genome Sequencing Center for Infectious Disease"/>
            <person name="Wu L."/>
            <person name="Ma J."/>
        </authorList>
    </citation>
    <scope>NUCLEOTIDE SEQUENCE [LARGE SCALE GENOMIC DNA]</scope>
    <source>
        <strain evidence="6">CCUG 54781</strain>
    </source>
</reference>
<dbReference type="PIRSF" id="PIRSF000103">
    <property type="entry name" value="HIBADH"/>
    <property type="match status" value="1"/>
</dbReference>
<dbReference type="Gene3D" id="1.10.1040.10">
    <property type="entry name" value="N-(1-d-carboxylethyl)-l-norvaline Dehydrogenase, domain 2"/>
    <property type="match status" value="1"/>
</dbReference>
<dbReference type="EC" id="1.1.-.-" evidence="5"/>
<dbReference type="PROSITE" id="PS00895">
    <property type="entry name" value="3_HYDROXYISOBUT_DH"/>
    <property type="match status" value="1"/>
</dbReference>
<dbReference type="Pfam" id="PF03446">
    <property type="entry name" value="NAD_binding_2"/>
    <property type="match status" value="1"/>
</dbReference>
<dbReference type="InterPro" id="IPR029154">
    <property type="entry name" value="HIBADH-like_NADP-bd"/>
</dbReference>
<dbReference type="GO" id="GO:0016491">
    <property type="term" value="F:oxidoreductase activity"/>
    <property type="evidence" value="ECO:0007669"/>
    <property type="project" value="UniProtKB-KW"/>
</dbReference>
<keyword evidence="1 5" id="KW-0560">Oxidoreductase</keyword>
<dbReference type="Pfam" id="PF14833">
    <property type="entry name" value="NAD_binding_11"/>
    <property type="match status" value="1"/>
</dbReference>
<organism evidence="5 6">
    <name type="scientific">Chryseobacterium zhengzhouense</name>
    <dbReference type="NCBI Taxonomy" id="1636086"/>
    <lineage>
        <taxon>Bacteria</taxon>
        <taxon>Pseudomonadati</taxon>
        <taxon>Bacteroidota</taxon>
        <taxon>Flavobacteriia</taxon>
        <taxon>Flavobacteriales</taxon>
        <taxon>Weeksellaceae</taxon>
        <taxon>Chryseobacterium group</taxon>
        <taxon>Chryseobacterium</taxon>
    </lineage>
</organism>
<evidence type="ECO:0000259" key="4">
    <source>
        <dbReference type="Pfam" id="PF14833"/>
    </source>
</evidence>
<evidence type="ECO:0000256" key="1">
    <source>
        <dbReference type="ARBA" id="ARBA00023002"/>
    </source>
</evidence>
<dbReference type="PANTHER" id="PTHR22981">
    <property type="entry name" value="3-HYDROXYISOBUTYRATE DEHYDROGENASE-RELATED"/>
    <property type="match status" value="1"/>
</dbReference>
<dbReference type="InterPro" id="IPR015815">
    <property type="entry name" value="HIBADH-related"/>
</dbReference>
<keyword evidence="2" id="KW-0520">NAD</keyword>
<dbReference type="EMBL" id="JBHTCR010000001">
    <property type="protein sequence ID" value="MFC7345120.1"/>
    <property type="molecule type" value="Genomic_DNA"/>
</dbReference>
<feature type="domain" description="6-phosphogluconate dehydrogenase NADP-binding" evidence="3">
    <location>
        <begin position="5"/>
        <end position="160"/>
    </location>
</feature>
<gene>
    <name evidence="5" type="ORF">ACFQO9_00135</name>
</gene>
<dbReference type="InterPro" id="IPR013328">
    <property type="entry name" value="6PGD_dom2"/>
</dbReference>
<dbReference type="PANTHER" id="PTHR22981:SF7">
    <property type="entry name" value="3-HYDROXYISOBUTYRATE DEHYDROGENASE, MITOCHONDRIAL"/>
    <property type="match status" value="1"/>
</dbReference>
<dbReference type="SUPFAM" id="SSF51735">
    <property type="entry name" value="NAD(P)-binding Rossmann-fold domains"/>
    <property type="match status" value="1"/>
</dbReference>
<evidence type="ECO:0000256" key="2">
    <source>
        <dbReference type="ARBA" id="ARBA00023027"/>
    </source>
</evidence>
<evidence type="ECO:0000313" key="6">
    <source>
        <dbReference type="Proteomes" id="UP001596550"/>
    </source>
</evidence>
<name>A0ABW2LUY8_9FLAO</name>
<feature type="domain" description="3-hydroxyisobutyrate dehydrogenase-like NAD-binding" evidence="4">
    <location>
        <begin position="163"/>
        <end position="279"/>
    </location>
</feature>
<dbReference type="InterPro" id="IPR036291">
    <property type="entry name" value="NAD(P)-bd_dom_sf"/>
</dbReference>
<comment type="caution">
    <text evidence="5">The sequence shown here is derived from an EMBL/GenBank/DDBJ whole genome shotgun (WGS) entry which is preliminary data.</text>
</comment>
<dbReference type="RefSeq" id="WP_378171696.1">
    <property type="nucleotide sequence ID" value="NZ_JBHTCR010000001.1"/>
</dbReference>
<accession>A0ABW2LUY8</accession>
<dbReference type="SUPFAM" id="SSF48179">
    <property type="entry name" value="6-phosphogluconate dehydrogenase C-terminal domain-like"/>
    <property type="match status" value="1"/>
</dbReference>
<evidence type="ECO:0000313" key="5">
    <source>
        <dbReference type="EMBL" id="MFC7345120.1"/>
    </source>
</evidence>
<dbReference type="Proteomes" id="UP001596550">
    <property type="component" value="Unassembled WGS sequence"/>
</dbReference>
<keyword evidence="6" id="KW-1185">Reference proteome</keyword>
<dbReference type="InterPro" id="IPR008927">
    <property type="entry name" value="6-PGluconate_DH-like_C_sf"/>
</dbReference>
<protein>
    <submittedName>
        <fullName evidence="5">NAD(P)-dependent oxidoreductase</fullName>
        <ecNumber evidence="5">1.1.-.-</ecNumber>
    </submittedName>
</protein>